<accession>A0A5K7ZD91</accession>
<organism evidence="1 2">
    <name type="scientific">Desulfosarcina widdelii</name>
    <dbReference type="NCBI Taxonomy" id="947919"/>
    <lineage>
        <taxon>Bacteria</taxon>
        <taxon>Pseudomonadati</taxon>
        <taxon>Thermodesulfobacteriota</taxon>
        <taxon>Desulfobacteria</taxon>
        <taxon>Desulfobacterales</taxon>
        <taxon>Desulfosarcinaceae</taxon>
        <taxon>Desulfosarcina</taxon>
    </lineage>
</organism>
<keyword evidence="2" id="KW-1185">Reference proteome</keyword>
<dbReference type="EMBL" id="AP021875">
    <property type="protein sequence ID" value="BBO79108.1"/>
    <property type="molecule type" value="Genomic_DNA"/>
</dbReference>
<dbReference type="KEGG" id="dwd:DSCW_65250"/>
<name>A0A5K7ZD91_9BACT</name>
<dbReference type="AlphaFoldDB" id="A0A5K7ZD91"/>
<reference evidence="1 2" key="1">
    <citation type="submission" date="2019-11" db="EMBL/GenBank/DDBJ databases">
        <title>Comparative genomics of hydrocarbon-degrading Desulfosarcina strains.</title>
        <authorList>
            <person name="Watanabe M."/>
            <person name="Kojima H."/>
            <person name="Fukui M."/>
        </authorList>
    </citation>
    <scope>NUCLEOTIDE SEQUENCE [LARGE SCALE GENOMIC DNA]</scope>
    <source>
        <strain evidence="1 2">PP31</strain>
    </source>
</reference>
<evidence type="ECO:0000313" key="2">
    <source>
        <dbReference type="Proteomes" id="UP000427769"/>
    </source>
</evidence>
<sequence length="49" mass="5297">MRASNKFKPNAIPATLRIWRASSDFTALPAVLPASLPGYSFSCSKTRLG</sequence>
<dbReference type="Proteomes" id="UP000427769">
    <property type="component" value="Chromosome"/>
</dbReference>
<proteinExistence type="predicted"/>
<protein>
    <submittedName>
        <fullName evidence="1">Uncharacterized protein</fullName>
    </submittedName>
</protein>
<evidence type="ECO:0000313" key="1">
    <source>
        <dbReference type="EMBL" id="BBO79108.1"/>
    </source>
</evidence>
<gene>
    <name evidence="1" type="ORF">DSCW_65250</name>
</gene>